<feature type="compositionally biased region" description="Low complexity" evidence="1">
    <location>
        <begin position="109"/>
        <end position="150"/>
    </location>
</feature>
<organism evidence="2 3">
    <name type="scientific">Muraenolepis orangiensis</name>
    <name type="common">Patagonian moray cod</name>
    <dbReference type="NCBI Taxonomy" id="630683"/>
    <lineage>
        <taxon>Eukaryota</taxon>
        <taxon>Metazoa</taxon>
        <taxon>Chordata</taxon>
        <taxon>Craniata</taxon>
        <taxon>Vertebrata</taxon>
        <taxon>Euteleostomi</taxon>
        <taxon>Actinopterygii</taxon>
        <taxon>Neopterygii</taxon>
        <taxon>Teleostei</taxon>
        <taxon>Neoteleostei</taxon>
        <taxon>Acanthomorphata</taxon>
        <taxon>Zeiogadaria</taxon>
        <taxon>Gadariae</taxon>
        <taxon>Gadiformes</taxon>
        <taxon>Muraenolepidoidei</taxon>
        <taxon>Muraenolepididae</taxon>
        <taxon>Muraenolepis</taxon>
    </lineage>
</organism>
<gene>
    <name evidence="2" type="ORF">NHX12_029578</name>
</gene>
<evidence type="ECO:0000256" key="1">
    <source>
        <dbReference type="SAM" id="MobiDB-lite"/>
    </source>
</evidence>
<name>A0A9Q0E884_9TELE</name>
<proteinExistence type="predicted"/>
<dbReference type="OrthoDB" id="10036956at2759"/>
<feature type="region of interest" description="Disordered" evidence="1">
    <location>
        <begin position="1"/>
        <end position="31"/>
    </location>
</feature>
<accession>A0A9Q0E884</accession>
<evidence type="ECO:0000313" key="3">
    <source>
        <dbReference type="Proteomes" id="UP001148018"/>
    </source>
</evidence>
<keyword evidence="3" id="KW-1185">Reference proteome</keyword>
<sequence length="161" mass="17744">MRGLGANRHRHLSDSCDPALGHPEAMYPHQTGTLPRSPYLLSAAPVDHYGTMDPHLYPSAGPLSLPPDCMLPLNNQLTNSSTFPRLHYDNSYDQSDFPRRGTTSGGSARGRWAPPWGWGRWAPPWGWGWRAGGRPSSPAARPPSRTTGTRPRTRTPRPPTC</sequence>
<dbReference type="EMBL" id="JANIIK010000046">
    <property type="protein sequence ID" value="KAJ3601814.1"/>
    <property type="molecule type" value="Genomic_DNA"/>
</dbReference>
<evidence type="ECO:0000313" key="2">
    <source>
        <dbReference type="EMBL" id="KAJ3601814.1"/>
    </source>
</evidence>
<protein>
    <submittedName>
        <fullName evidence="2">Uncharacterized protein</fullName>
    </submittedName>
</protein>
<dbReference type="Proteomes" id="UP001148018">
    <property type="component" value="Unassembled WGS sequence"/>
</dbReference>
<comment type="caution">
    <text evidence="2">The sequence shown here is derived from an EMBL/GenBank/DDBJ whole genome shotgun (WGS) entry which is preliminary data.</text>
</comment>
<dbReference type="AlphaFoldDB" id="A0A9Q0E884"/>
<feature type="region of interest" description="Disordered" evidence="1">
    <location>
        <begin position="93"/>
        <end position="161"/>
    </location>
</feature>
<reference evidence="2" key="1">
    <citation type="submission" date="2022-07" db="EMBL/GenBank/DDBJ databases">
        <title>Chromosome-level genome of Muraenolepis orangiensis.</title>
        <authorList>
            <person name="Kim J."/>
        </authorList>
    </citation>
    <scope>NUCLEOTIDE SEQUENCE</scope>
    <source>
        <strain evidence="2">KU_S4_2022</strain>
        <tissue evidence="2">Muscle</tissue>
    </source>
</reference>